<gene>
    <name evidence="4" type="ORF">SAMN05920897_10698</name>
</gene>
<proteinExistence type="predicted"/>
<dbReference type="GO" id="GO:0005524">
    <property type="term" value="F:ATP binding"/>
    <property type="evidence" value="ECO:0007669"/>
    <property type="project" value="UniProtKB-KW"/>
</dbReference>
<dbReference type="STRING" id="159291.SAMN05920897_10698"/>
<dbReference type="InterPro" id="IPR003439">
    <property type="entry name" value="ABC_transporter-like_ATP-bd"/>
</dbReference>
<dbReference type="EMBL" id="FTMS01000006">
    <property type="protein sequence ID" value="SIQ27779.1"/>
    <property type="molecule type" value="Genomic_DNA"/>
</dbReference>
<dbReference type="Gene3D" id="3.40.50.300">
    <property type="entry name" value="P-loop containing nucleotide triphosphate hydrolases"/>
    <property type="match status" value="1"/>
</dbReference>
<reference evidence="4 5" key="1">
    <citation type="submission" date="2017-01" db="EMBL/GenBank/DDBJ databases">
        <authorList>
            <person name="Mah S.A."/>
            <person name="Swanson W.J."/>
            <person name="Moy G.W."/>
            <person name="Vacquier V.D."/>
        </authorList>
    </citation>
    <scope>NUCLEOTIDE SEQUENCE [LARGE SCALE GENOMIC DNA]</scope>
    <source>
        <strain evidence="4 5">ASpG1</strain>
    </source>
</reference>
<dbReference type="InterPro" id="IPR027417">
    <property type="entry name" value="P-loop_NTPase"/>
</dbReference>
<dbReference type="OrthoDB" id="9804819at2"/>
<evidence type="ECO:0000256" key="2">
    <source>
        <dbReference type="ARBA" id="ARBA00022840"/>
    </source>
</evidence>
<organism evidence="4 5">
    <name type="scientific">Alkalispirochaeta americana</name>
    <dbReference type="NCBI Taxonomy" id="159291"/>
    <lineage>
        <taxon>Bacteria</taxon>
        <taxon>Pseudomonadati</taxon>
        <taxon>Spirochaetota</taxon>
        <taxon>Spirochaetia</taxon>
        <taxon>Spirochaetales</taxon>
        <taxon>Spirochaetaceae</taxon>
        <taxon>Alkalispirochaeta</taxon>
    </lineage>
</organism>
<dbReference type="InterPro" id="IPR003593">
    <property type="entry name" value="AAA+_ATPase"/>
</dbReference>
<evidence type="ECO:0000313" key="4">
    <source>
        <dbReference type="EMBL" id="SIQ27779.1"/>
    </source>
</evidence>
<name>A0A1N6RG51_9SPIO</name>
<sequence>MTCDVRARKVCLRYGREEVLKNLSFDLKPGLIYGLIGRNGAGKTSLLSLLASYNRPTAGSLLIGGEDPFENPRVMPQVSFVYPSDYSEEYDSAAGYLRSCHRYRPFFDLDYAKGLAGEFRLPLKRPVKSLSRGQQSALNLVMGLASRCPVTIFDEIHLALDAPAREIFYREVLEDRERHPRIMVISTHLVSEMEYLFDHVLLVHQGELLVNEPLEEVLCRGWTLTGEAGCVDSVSRGKRVLAERTLGGTKEVTLWGALEEDDRDRARTRGLQVGSVALQDLLIHLTAGEAQDVENR</sequence>
<evidence type="ECO:0000256" key="1">
    <source>
        <dbReference type="ARBA" id="ARBA00022741"/>
    </source>
</evidence>
<accession>A0A1N6RG51</accession>
<keyword evidence="1" id="KW-0547">Nucleotide-binding</keyword>
<dbReference type="SMART" id="SM00382">
    <property type="entry name" value="AAA"/>
    <property type="match status" value="1"/>
</dbReference>
<protein>
    <submittedName>
        <fullName evidence="4">ABC-2 type transport system ATP-binding protein</fullName>
    </submittedName>
</protein>
<feature type="domain" description="ABC transporter" evidence="3">
    <location>
        <begin position="5"/>
        <end position="230"/>
    </location>
</feature>
<dbReference type="RefSeq" id="WP_076488382.1">
    <property type="nucleotide sequence ID" value="NZ_FTMS01000006.1"/>
</dbReference>
<dbReference type="GO" id="GO:0016887">
    <property type="term" value="F:ATP hydrolysis activity"/>
    <property type="evidence" value="ECO:0007669"/>
    <property type="project" value="InterPro"/>
</dbReference>
<evidence type="ECO:0000259" key="3">
    <source>
        <dbReference type="PROSITE" id="PS50893"/>
    </source>
</evidence>
<evidence type="ECO:0000313" key="5">
    <source>
        <dbReference type="Proteomes" id="UP000186400"/>
    </source>
</evidence>
<dbReference type="SUPFAM" id="SSF52540">
    <property type="entry name" value="P-loop containing nucleoside triphosphate hydrolases"/>
    <property type="match status" value="1"/>
</dbReference>
<keyword evidence="5" id="KW-1185">Reference proteome</keyword>
<dbReference type="Proteomes" id="UP000186400">
    <property type="component" value="Unassembled WGS sequence"/>
</dbReference>
<dbReference type="Pfam" id="PF00005">
    <property type="entry name" value="ABC_tran"/>
    <property type="match status" value="1"/>
</dbReference>
<dbReference type="PROSITE" id="PS50893">
    <property type="entry name" value="ABC_TRANSPORTER_2"/>
    <property type="match status" value="1"/>
</dbReference>
<dbReference type="AlphaFoldDB" id="A0A1N6RG51"/>
<dbReference type="PANTHER" id="PTHR43158">
    <property type="entry name" value="SKFA PEPTIDE EXPORT ATP-BINDING PROTEIN SKFE"/>
    <property type="match status" value="1"/>
</dbReference>
<dbReference type="PANTHER" id="PTHR43158:SF5">
    <property type="entry name" value="ABC TRANSPORTER, ATP-BINDING PROTEIN"/>
    <property type="match status" value="1"/>
</dbReference>
<keyword evidence="2 4" id="KW-0067">ATP-binding</keyword>